<reference evidence="3" key="1">
    <citation type="submission" date="2015-04" db="EMBL/GenBank/DDBJ databases">
        <title>Physiological reanalysis, assessment of diazotrophy, and genome sequences of multiple isolates of Streptomyces thermoautotrophicus.</title>
        <authorList>
            <person name="MacKellar D.C."/>
            <person name="Lieber L."/>
            <person name="Norman J."/>
            <person name="Bolger A."/>
            <person name="Tobin C."/>
            <person name="Murray J.W."/>
            <person name="Chang R."/>
            <person name="Ford T."/>
            <person name="Nguyen P.Q."/>
            <person name="Woodward J."/>
            <person name="Permingeat H."/>
            <person name="Joshi N.S."/>
            <person name="Silver P.A."/>
            <person name="Usadel B."/>
            <person name="Rutherford A.W."/>
            <person name="Friesen M."/>
            <person name="Prell J."/>
        </authorList>
    </citation>
    <scope>NUCLEOTIDE SEQUENCE [LARGE SCALE GENOMIC DNA]</scope>
    <source>
        <strain evidence="3">H1</strain>
    </source>
</reference>
<dbReference type="AlphaFoldDB" id="A0A132MX40"/>
<sequence>MRDDVAGWARPPCRCGGFRWDFPRQGGKGTDVPQAPQRAQPAGPRSRMARDALAKGLP</sequence>
<evidence type="ECO:0000313" key="3">
    <source>
        <dbReference type="Proteomes" id="UP000070188"/>
    </source>
</evidence>
<evidence type="ECO:0000313" key="2">
    <source>
        <dbReference type="EMBL" id="KWX02419.1"/>
    </source>
</evidence>
<dbReference type="EMBL" id="LAXD01000001">
    <property type="protein sequence ID" value="KWX02419.1"/>
    <property type="molecule type" value="Genomic_DNA"/>
</dbReference>
<organism evidence="2 3">
    <name type="scientific">Carbonactinospora thermoautotrophica</name>
    <dbReference type="NCBI Taxonomy" id="1469144"/>
    <lineage>
        <taxon>Bacteria</taxon>
        <taxon>Bacillati</taxon>
        <taxon>Actinomycetota</taxon>
        <taxon>Actinomycetes</taxon>
        <taxon>Kitasatosporales</taxon>
        <taxon>Carbonactinosporaceae</taxon>
        <taxon>Carbonactinospora</taxon>
    </lineage>
</organism>
<feature type="compositionally biased region" description="Basic and acidic residues" evidence="1">
    <location>
        <begin position="48"/>
        <end position="58"/>
    </location>
</feature>
<evidence type="ECO:0000256" key="1">
    <source>
        <dbReference type="SAM" id="MobiDB-lite"/>
    </source>
</evidence>
<dbReference type="Proteomes" id="UP000070188">
    <property type="component" value="Unassembled WGS sequence"/>
</dbReference>
<gene>
    <name evidence="2" type="ORF">LI90_3462</name>
</gene>
<comment type="caution">
    <text evidence="2">The sequence shown here is derived from an EMBL/GenBank/DDBJ whole genome shotgun (WGS) entry which is preliminary data.</text>
</comment>
<protein>
    <submittedName>
        <fullName evidence="2">Uncharacterized protein</fullName>
    </submittedName>
</protein>
<name>A0A132MX40_9ACTN</name>
<keyword evidence="3" id="KW-1185">Reference proteome</keyword>
<proteinExistence type="predicted"/>
<feature type="region of interest" description="Disordered" evidence="1">
    <location>
        <begin position="20"/>
        <end position="58"/>
    </location>
</feature>
<feature type="compositionally biased region" description="Low complexity" evidence="1">
    <location>
        <begin position="33"/>
        <end position="46"/>
    </location>
</feature>
<accession>A0A132MX40</accession>
<dbReference type="PATRIC" id="fig|1469144.10.peg.3714"/>